<evidence type="ECO:0000256" key="1">
    <source>
        <dbReference type="ARBA" id="ARBA00002442"/>
    </source>
</evidence>
<evidence type="ECO:0000256" key="5">
    <source>
        <dbReference type="ARBA" id="ARBA00022448"/>
    </source>
</evidence>
<keyword evidence="6 12" id="KW-1003">Cell membrane</keyword>
<sequence>MMPDLGNYAAEVLTAYALSVGLLVGLLVLSLRRSRKVSAQLAEVEARKDRADV</sequence>
<feature type="transmembrane region" description="Helical" evidence="12">
    <location>
        <begin position="12"/>
        <end position="31"/>
    </location>
</feature>
<keyword evidence="9 12" id="KW-0201">Cytochrome c-type biogenesis</keyword>
<evidence type="ECO:0000256" key="4">
    <source>
        <dbReference type="ARBA" id="ARBA00016461"/>
    </source>
</evidence>
<evidence type="ECO:0000256" key="9">
    <source>
        <dbReference type="ARBA" id="ARBA00022748"/>
    </source>
</evidence>
<keyword evidence="11 12" id="KW-0472">Membrane</keyword>
<evidence type="ECO:0000256" key="12">
    <source>
        <dbReference type="RuleBase" id="RU363101"/>
    </source>
</evidence>
<reference evidence="14" key="1">
    <citation type="submission" date="2017-05" db="EMBL/GenBank/DDBJ databases">
        <authorList>
            <person name="Rodrigo-Torres L."/>
            <person name="Arahal R. D."/>
            <person name="Lucena T."/>
        </authorList>
    </citation>
    <scope>NUCLEOTIDE SEQUENCE [LARGE SCALE GENOMIC DNA]</scope>
    <source>
        <strain evidence="14">CECT 8868</strain>
    </source>
</reference>
<dbReference type="EMBL" id="FXYD01000001">
    <property type="protein sequence ID" value="SMX32298.1"/>
    <property type="molecule type" value="Genomic_DNA"/>
</dbReference>
<evidence type="ECO:0000256" key="7">
    <source>
        <dbReference type="ARBA" id="ARBA00022519"/>
    </source>
</evidence>
<dbReference type="NCBIfam" id="TIGR03141">
    <property type="entry name" value="cytochro_ccmD"/>
    <property type="match status" value="1"/>
</dbReference>
<evidence type="ECO:0000256" key="10">
    <source>
        <dbReference type="ARBA" id="ARBA00022989"/>
    </source>
</evidence>
<dbReference type="InterPro" id="IPR007078">
    <property type="entry name" value="Haem_export_protD_CcmD"/>
</dbReference>
<keyword evidence="8 12" id="KW-0812">Transmembrane</keyword>
<organism evidence="13 14">
    <name type="scientific">Octadecabacter ascidiaceicola</name>
    <dbReference type="NCBI Taxonomy" id="1655543"/>
    <lineage>
        <taxon>Bacteria</taxon>
        <taxon>Pseudomonadati</taxon>
        <taxon>Pseudomonadota</taxon>
        <taxon>Alphaproteobacteria</taxon>
        <taxon>Rhodobacterales</taxon>
        <taxon>Roseobacteraceae</taxon>
        <taxon>Octadecabacter</taxon>
    </lineage>
</organism>
<accession>A0A238JNN6</accession>
<evidence type="ECO:0000256" key="11">
    <source>
        <dbReference type="ARBA" id="ARBA00023136"/>
    </source>
</evidence>
<evidence type="ECO:0000256" key="8">
    <source>
        <dbReference type="ARBA" id="ARBA00022692"/>
    </source>
</evidence>
<gene>
    <name evidence="13" type="ORF">OCA8868_00698</name>
</gene>
<comment type="subcellular location">
    <subcellularLocation>
        <location evidence="2 12">Cell inner membrane</location>
        <topology evidence="2 12">Single-pass membrane protein</topology>
    </subcellularLocation>
</comment>
<evidence type="ECO:0000256" key="2">
    <source>
        <dbReference type="ARBA" id="ARBA00004377"/>
    </source>
</evidence>
<dbReference type="Proteomes" id="UP000203464">
    <property type="component" value="Unassembled WGS sequence"/>
</dbReference>
<evidence type="ECO:0000256" key="3">
    <source>
        <dbReference type="ARBA" id="ARBA00008741"/>
    </source>
</evidence>
<keyword evidence="5 12" id="KW-0813">Transport</keyword>
<keyword evidence="10 12" id="KW-1133">Transmembrane helix</keyword>
<dbReference type="AlphaFoldDB" id="A0A238JNN6"/>
<keyword evidence="14" id="KW-1185">Reference proteome</keyword>
<dbReference type="RefSeq" id="WP_093995117.1">
    <property type="nucleotide sequence ID" value="NZ_FXYD01000001.1"/>
</dbReference>
<keyword evidence="7 12" id="KW-0997">Cell inner membrane</keyword>
<dbReference type="GO" id="GO:0017004">
    <property type="term" value="P:cytochrome complex assembly"/>
    <property type="evidence" value="ECO:0007669"/>
    <property type="project" value="UniProtKB-KW"/>
</dbReference>
<name>A0A238JNN6_9RHOB</name>
<comment type="similarity">
    <text evidence="3 12">Belongs to the CcmD/CycX/HelD family.</text>
</comment>
<comment type="function">
    <text evidence="1 12">Required for the export of heme to the periplasm for the biogenesis of c-type cytochromes.</text>
</comment>
<evidence type="ECO:0000313" key="13">
    <source>
        <dbReference type="EMBL" id="SMX32298.1"/>
    </source>
</evidence>
<evidence type="ECO:0000256" key="6">
    <source>
        <dbReference type="ARBA" id="ARBA00022475"/>
    </source>
</evidence>
<dbReference type="Pfam" id="PF04995">
    <property type="entry name" value="CcmD"/>
    <property type="match status" value="1"/>
</dbReference>
<evidence type="ECO:0000313" key="14">
    <source>
        <dbReference type="Proteomes" id="UP000203464"/>
    </source>
</evidence>
<protein>
    <recommendedName>
        <fullName evidence="4 12">Heme exporter protein D</fullName>
    </recommendedName>
</protein>
<dbReference type="GO" id="GO:0005886">
    <property type="term" value="C:plasma membrane"/>
    <property type="evidence" value="ECO:0007669"/>
    <property type="project" value="UniProtKB-SubCell"/>
</dbReference>
<dbReference type="GO" id="GO:0015886">
    <property type="term" value="P:heme transport"/>
    <property type="evidence" value="ECO:0007669"/>
    <property type="project" value="InterPro"/>
</dbReference>
<proteinExistence type="inferred from homology"/>